<reference evidence="3" key="2">
    <citation type="submission" date="2015-01" db="EMBL/GenBank/DDBJ databases">
        <title>Evolutionary Origins and Diversification of the Mycorrhizal Mutualists.</title>
        <authorList>
            <consortium name="DOE Joint Genome Institute"/>
            <consortium name="Mycorrhizal Genomics Consortium"/>
            <person name="Kohler A."/>
            <person name="Kuo A."/>
            <person name="Nagy L.G."/>
            <person name="Floudas D."/>
            <person name="Copeland A."/>
            <person name="Barry K.W."/>
            <person name="Cichocki N."/>
            <person name="Veneault-Fourrey C."/>
            <person name="LaButti K."/>
            <person name="Lindquist E.A."/>
            <person name="Lipzen A."/>
            <person name="Lundell T."/>
            <person name="Morin E."/>
            <person name="Murat C."/>
            <person name="Riley R."/>
            <person name="Ohm R."/>
            <person name="Sun H."/>
            <person name="Tunlid A."/>
            <person name="Henrissat B."/>
            <person name="Grigoriev I.V."/>
            <person name="Hibbett D.S."/>
            <person name="Martin F."/>
        </authorList>
    </citation>
    <scope>NUCLEOTIDE SEQUENCE [LARGE SCALE GENOMIC DNA]</scope>
    <source>
        <strain evidence="3">441</strain>
    </source>
</reference>
<feature type="compositionally biased region" description="Pro residues" evidence="1">
    <location>
        <begin position="8"/>
        <end position="17"/>
    </location>
</feature>
<keyword evidence="3" id="KW-1185">Reference proteome</keyword>
<feature type="non-terminal residue" evidence="2">
    <location>
        <position position="1"/>
    </location>
</feature>
<accession>A0A0C9Z3R0</accession>
<proteinExistence type="predicted"/>
<evidence type="ECO:0000313" key="2">
    <source>
        <dbReference type="EMBL" id="KIK17012.1"/>
    </source>
</evidence>
<dbReference type="AlphaFoldDB" id="A0A0C9Z3R0"/>
<organism evidence="2 3">
    <name type="scientific">Pisolithus microcarpus 441</name>
    <dbReference type="NCBI Taxonomy" id="765257"/>
    <lineage>
        <taxon>Eukaryota</taxon>
        <taxon>Fungi</taxon>
        <taxon>Dikarya</taxon>
        <taxon>Basidiomycota</taxon>
        <taxon>Agaricomycotina</taxon>
        <taxon>Agaricomycetes</taxon>
        <taxon>Agaricomycetidae</taxon>
        <taxon>Boletales</taxon>
        <taxon>Sclerodermatineae</taxon>
        <taxon>Pisolithaceae</taxon>
        <taxon>Pisolithus</taxon>
    </lineage>
</organism>
<gene>
    <name evidence="2" type="ORF">PISMIDRAFT_112278</name>
</gene>
<dbReference type="OrthoDB" id="2669721at2759"/>
<dbReference type="InterPro" id="IPR004242">
    <property type="entry name" value="Transposase_21"/>
</dbReference>
<protein>
    <submittedName>
        <fullName evidence="2">Uncharacterized protein</fullName>
    </submittedName>
</protein>
<dbReference type="HOGENOM" id="CLU_007337_0_2_1"/>
<dbReference type="STRING" id="765257.A0A0C9Z3R0"/>
<dbReference type="Pfam" id="PF02992">
    <property type="entry name" value="Transposase_21"/>
    <property type="match status" value="1"/>
</dbReference>
<evidence type="ECO:0000313" key="3">
    <source>
        <dbReference type="Proteomes" id="UP000054018"/>
    </source>
</evidence>
<evidence type="ECO:0000256" key="1">
    <source>
        <dbReference type="SAM" id="MobiDB-lite"/>
    </source>
</evidence>
<dbReference type="Proteomes" id="UP000054018">
    <property type="component" value="Unassembled WGS sequence"/>
</dbReference>
<name>A0A0C9Z3R0_9AGAM</name>
<reference evidence="2 3" key="1">
    <citation type="submission" date="2014-04" db="EMBL/GenBank/DDBJ databases">
        <authorList>
            <consortium name="DOE Joint Genome Institute"/>
            <person name="Kuo A."/>
            <person name="Kohler A."/>
            <person name="Costa M.D."/>
            <person name="Nagy L.G."/>
            <person name="Floudas D."/>
            <person name="Copeland A."/>
            <person name="Barry K.W."/>
            <person name="Cichocki N."/>
            <person name="Veneault-Fourrey C."/>
            <person name="LaButti K."/>
            <person name="Lindquist E.A."/>
            <person name="Lipzen A."/>
            <person name="Lundell T."/>
            <person name="Morin E."/>
            <person name="Murat C."/>
            <person name="Sun H."/>
            <person name="Tunlid A."/>
            <person name="Henrissat B."/>
            <person name="Grigoriev I.V."/>
            <person name="Hibbett D.S."/>
            <person name="Martin F."/>
            <person name="Nordberg H.P."/>
            <person name="Cantor M.N."/>
            <person name="Hua S.X."/>
        </authorList>
    </citation>
    <scope>NUCLEOTIDE SEQUENCE [LARGE SCALE GENOMIC DNA]</scope>
    <source>
        <strain evidence="2 3">441</strain>
    </source>
</reference>
<feature type="compositionally biased region" description="Pro residues" evidence="1">
    <location>
        <begin position="24"/>
        <end position="40"/>
    </location>
</feature>
<sequence length="954" mass="107958">PDDSEPFFPSPSPPHSPPDGTEMAPPPLPDETDGPPPPLPDETHASSPPPPPDRMDSNPPEITYQRRARPQINIQDLSEHVVLPKLRETMQFVSALASATLEDPVTKLSQLALERLRNPPCQPLRIDNAGHRHSISTYLATEHSSKDAYEKICWSTARNFPGAEGVNDILSFHNVENLIASLTGVEKVQHDMCPNSCAAFTGPYSNLEQCPLCETSRWNQELLQSTNGRSRMPAKKFTTIPLGPQLQALYRDPDQACQMRYLHERTQQIIAEIRRTGSISVVDDIAAGWDYLGAVLDGDIKKDDIVLMVSLDGAQLYESKQSDCWIYIWIILNLAPDKRYKKVHVCPGGFIPGPNKPKNIDSFLFVGLHHIAALQREGLRIWDASEDRMFSSDLYLLFTTADGPGLVCWDGMVGHSGKSGCRVYCPIPGRRKFHGMHYYPALLRPQGNCAPGSDHPDIDVFQLPLGGSGNYTHNLMRLVSAPSQRQWDIRKTETGITKPPLILGLDRCRSLGVPLCMTTDVMHLAGNLSDLLISLWRGTMDCSHTDNKDLWDWAIFRDEEIWTAHGQAVEDAGIAVPGSFDCKPRNIADKINTDYKTWEFHLYIFCLAPALLYNILPERYWLNFCRLVRGIQIMSQHAINEQDLEHAYVLLCSWGREFELIYYQLRQDRLHFVRPCVHQVLHLVTEAMHKGPPICYAQWTMERTIGNLGQEIRQPSKPYENLAEEGVRRSRVNALLAVMPELDDETKGHPMGSVDLGGGYVLLRKRDKRPWLPTGKEARAISDFTGWDQSLHRFKRWARLRLPNGQIMRSLWREQFKSSTQIRISRNVKVCIILLPMLLEVQYFTRLAIDVTEDADEVRFEDIALIRLYTFPDEPLLQASSHTLVVSALSDQFIVVPVKSIKSVVGMVPYRLKRPSGIVEDCFFLMEKPGLDISQLGIPYSVYHDEGDQDADIE</sequence>
<feature type="region of interest" description="Disordered" evidence="1">
    <location>
        <begin position="1"/>
        <end position="61"/>
    </location>
</feature>
<dbReference type="EMBL" id="KN833840">
    <property type="protein sequence ID" value="KIK17012.1"/>
    <property type="molecule type" value="Genomic_DNA"/>
</dbReference>